<proteinExistence type="inferred from homology"/>
<dbReference type="CDD" id="cd06801">
    <property type="entry name" value="PDZ_syntrophin-like"/>
    <property type="match status" value="1"/>
</dbReference>
<evidence type="ECO:0000313" key="7">
    <source>
        <dbReference type="Proteomes" id="UP001164746"/>
    </source>
</evidence>
<evidence type="ECO:0000256" key="3">
    <source>
        <dbReference type="ARBA" id="ARBA00022490"/>
    </source>
</evidence>
<dbReference type="PANTHER" id="PTHR10554:SF1">
    <property type="entry name" value="FI16515P1"/>
    <property type="match status" value="1"/>
</dbReference>
<organism evidence="6 7">
    <name type="scientific">Mya arenaria</name>
    <name type="common">Soft-shell clam</name>
    <dbReference type="NCBI Taxonomy" id="6604"/>
    <lineage>
        <taxon>Eukaryota</taxon>
        <taxon>Metazoa</taxon>
        <taxon>Spiralia</taxon>
        <taxon>Lophotrochozoa</taxon>
        <taxon>Mollusca</taxon>
        <taxon>Bivalvia</taxon>
        <taxon>Autobranchia</taxon>
        <taxon>Heteroconchia</taxon>
        <taxon>Euheterodonta</taxon>
        <taxon>Imparidentia</taxon>
        <taxon>Neoheterodontei</taxon>
        <taxon>Myida</taxon>
        <taxon>Myoidea</taxon>
        <taxon>Myidae</taxon>
        <taxon>Mya</taxon>
    </lineage>
</organism>
<name>A0ABY7FAR6_MYAAR</name>
<dbReference type="Proteomes" id="UP001164746">
    <property type="component" value="Chromosome 10"/>
</dbReference>
<dbReference type="Gene3D" id="2.30.29.30">
    <property type="entry name" value="Pleckstrin-homology domain (PH domain)/Phosphotyrosine-binding domain (PTB)"/>
    <property type="match status" value="1"/>
</dbReference>
<sequence>MRFNHRYTVVFKAKVGFATLCESRSLGEVVQLKLTAEVLVLLREEYVPREPPAEENGNESILEVIRTVELRREREGGLGLSVKGGQEHKLPALISRIVPNQAAAKTQQLFVGDAILKVNGENIEAYSHDQVIETLRSAGDVVTLSVKYFKPAAVFLNKSSNSVPRLEKSWVIYSSIPLLYANLTRYRSGTDKLRSNAFELVGVDGTTSGVLQFDDNHSLAEWMAAITNNINSLLTQMIEFMGWSQQRGSPGTNAQPWSPKFIALKGPDIHLFDMPPMQARDWERCDTVFHVYECMFKILQDSELVDDKQNCCSVQTTSKETIYLSLESRAELLQLERAWYRTNHGAIARLKTYLWTYKFSRLKGSSDDGKQRLKLHFSTDTPGQVDAKEVECSSLQLLLFCIHAFLSAKLASVDPSFLANY</sequence>
<gene>
    <name evidence="6" type="ORF">MAR_032681</name>
</gene>
<comment type="similarity">
    <text evidence="2">Belongs to the syntrophin family.</text>
</comment>
<evidence type="ECO:0000313" key="6">
    <source>
        <dbReference type="EMBL" id="WAR18087.1"/>
    </source>
</evidence>
<dbReference type="Pfam" id="PF00595">
    <property type="entry name" value="PDZ"/>
    <property type="match status" value="1"/>
</dbReference>
<evidence type="ECO:0000256" key="4">
    <source>
        <dbReference type="ARBA" id="ARBA00023212"/>
    </source>
</evidence>
<reference evidence="6" key="1">
    <citation type="submission" date="2022-11" db="EMBL/GenBank/DDBJ databases">
        <title>Centuries of genome instability and evolution in soft-shell clam transmissible cancer (bioRxiv).</title>
        <authorList>
            <person name="Hart S.F.M."/>
            <person name="Yonemitsu M.A."/>
            <person name="Giersch R.M."/>
            <person name="Beal B.F."/>
            <person name="Arriagada G."/>
            <person name="Davis B.W."/>
            <person name="Ostrander E.A."/>
            <person name="Goff S.P."/>
            <person name="Metzger M.J."/>
        </authorList>
    </citation>
    <scope>NUCLEOTIDE SEQUENCE</scope>
    <source>
        <strain evidence="6">MELC-2E11</strain>
        <tissue evidence="6">Siphon/mantle</tissue>
    </source>
</reference>
<dbReference type="InterPro" id="IPR011993">
    <property type="entry name" value="PH-like_dom_sf"/>
</dbReference>
<keyword evidence="4" id="KW-0206">Cytoskeleton</keyword>
<protein>
    <submittedName>
        <fullName evidence="6">SNTG1-like protein</fullName>
    </submittedName>
</protein>
<dbReference type="EMBL" id="CP111021">
    <property type="protein sequence ID" value="WAR18087.1"/>
    <property type="molecule type" value="Genomic_DNA"/>
</dbReference>
<evidence type="ECO:0000256" key="2">
    <source>
        <dbReference type="ARBA" id="ARBA00010798"/>
    </source>
</evidence>
<dbReference type="SUPFAM" id="SSF50729">
    <property type="entry name" value="PH domain-like"/>
    <property type="match status" value="1"/>
</dbReference>
<evidence type="ECO:0000259" key="5">
    <source>
        <dbReference type="SMART" id="SM00228"/>
    </source>
</evidence>
<accession>A0ABY7FAR6</accession>
<dbReference type="PANTHER" id="PTHR10554">
    <property type="entry name" value="SYNTROPHIN"/>
    <property type="match status" value="1"/>
</dbReference>
<feature type="domain" description="PDZ" evidence="5">
    <location>
        <begin position="76"/>
        <end position="150"/>
    </location>
</feature>
<dbReference type="InterPro" id="IPR055108">
    <property type="entry name" value="Syntrophin_4th"/>
</dbReference>
<dbReference type="SUPFAM" id="SSF50156">
    <property type="entry name" value="PDZ domain-like"/>
    <property type="match status" value="1"/>
</dbReference>
<dbReference type="SMART" id="SM00228">
    <property type="entry name" value="PDZ"/>
    <property type="match status" value="1"/>
</dbReference>
<dbReference type="InterPro" id="IPR015482">
    <property type="entry name" value="Syntrophin"/>
</dbReference>
<dbReference type="Gene3D" id="2.30.42.10">
    <property type="match status" value="1"/>
</dbReference>
<dbReference type="InterPro" id="IPR001478">
    <property type="entry name" value="PDZ"/>
</dbReference>
<evidence type="ECO:0000256" key="1">
    <source>
        <dbReference type="ARBA" id="ARBA00004245"/>
    </source>
</evidence>
<comment type="subcellular location">
    <subcellularLocation>
        <location evidence="1">Cytoplasm</location>
        <location evidence="1">Cytoskeleton</location>
    </subcellularLocation>
</comment>
<dbReference type="InterPro" id="IPR036034">
    <property type="entry name" value="PDZ_sf"/>
</dbReference>
<keyword evidence="7" id="KW-1185">Reference proteome</keyword>
<dbReference type="Pfam" id="PF23012">
    <property type="entry name" value="Syntrophin_4th"/>
    <property type="match status" value="1"/>
</dbReference>
<keyword evidence="3" id="KW-0963">Cytoplasm</keyword>